<comment type="caution">
    <text evidence="2">The sequence shown here is derived from an EMBL/GenBank/DDBJ whole genome shotgun (WGS) entry which is preliminary data.</text>
</comment>
<name>A0A2W1LL12_9BACL</name>
<reference evidence="2 3" key="1">
    <citation type="submission" date="2018-06" db="EMBL/GenBank/DDBJ databases">
        <title>Paenibacillus imtechensis sp. nov.</title>
        <authorList>
            <person name="Pinnaka A.K."/>
            <person name="Singh H."/>
            <person name="Kaur M."/>
        </authorList>
    </citation>
    <scope>NUCLEOTIDE SEQUENCE [LARGE SCALE GENOMIC DNA]</scope>
    <source>
        <strain evidence="2 3">SMB1</strain>
    </source>
</reference>
<accession>A0A2W1LL12</accession>
<gene>
    <name evidence="2" type="ORF">DNH61_14130</name>
</gene>
<dbReference type="Proteomes" id="UP000249522">
    <property type="component" value="Unassembled WGS sequence"/>
</dbReference>
<dbReference type="InterPro" id="IPR018656">
    <property type="entry name" value="DUF2087"/>
</dbReference>
<protein>
    <submittedName>
        <fullName evidence="2">Transcriptional regulator</fullName>
    </submittedName>
</protein>
<evidence type="ECO:0000259" key="1">
    <source>
        <dbReference type="Pfam" id="PF09860"/>
    </source>
</evidence>
<feature type="domain" description="DUF2087" evidence="1">
    <location>
        <begin position="184"/>
        <end position="253"/>
    </location>
</feature>
<evidence type="ECO:0000313" key="2">
    <source>
        <dbReference type="EMBL" id="PZD95652.1"/>
    </source>
</evidence>
<dbReference type="AlphaFoldDB" id="A0A2W1LL12"/>
<evidence type="ECO:0000313" key="3">
    <source>
        <dbReference type="Proteomes" id="UP000249522"/>
    </source>
</evidence>
<dbReference type="RefSeq" id="WP_111147282.1">
    <property type="nucleotide sequence ID" value="NZ_QKRB01000044.1"/>
</dbReference>
<proteinExistence type="predicted"/>
<dbReference type="OrthoDB" id="9789954at2"/>
<sequence>MDVNDRFWSAGLDELKQGYIWDPHSAAYHCLICGESYEDGRVYEHEQALYEARRMVAVHMEHAHGSMLAYLLSLDKKATGLTDLQKELIDYFAAGLADADIVKRTSAGSASTIRNHRFALKEKAKQAKLFLAVMELMDQDSEGGTQRFIPIHRTATQVDERYAITEEEYEGLIQKFFPDGPGGRLTNFPRKEKRKIAILKHIAGRFKSRQRYSEQEVNDVLKQVYESDYVTLRRYLIEYGFMDRESDGSAYWLKQ</sequence>
<keyword evidence="3" id="KW-1185">Reference proteome</keyword>
<organism evidence="2 3">
    <name type="scientific">Paenibacillus sambharensis</name>
    <dbReference type="NCBI Taxonomy" id="1803190"/>
    <lineage>
        <taxon>Bacteria</taxon>
        <taxon>Bacillati</taxon>
        <taxon>Bacillota</taxon>
        <taxon>Bacilli</taxon>
        <taxon>Bacillales</taxon>
        <taxon>Paenibacillaceae</taxon>
        <taxon>Paenibacillus</taxon>
    </lineage>
</organism>
<dbReference type="EMBL" id="QKRB01000044">
    <property type="protein sequence ID" value="PZD95652.1"/>
    <property type="molecule type" value="Genomic_DNA"/>
</dbReference>
<dbReference type="Pfam" id="PF09860">
    <property type="entry name" value="DUF2087"/>
    <property type="match status" value="1"/>
</dbReference>